<dbReference type="Pfam" id="PF12796">
    <property type="entry name" value="Ank_2"/>
    <property type="match status" value="1"/>
</dbReference>
<evidence type="ECO:0008006" key="6">
    <source>
        <dbReference type="Google" id="ProtNLM"/>
    </source>
</evidence>
<dbReference type="InterPro" id="IPR036770">
    <property type="entry name" value="Ankyrin_rpt-contain_sf"/>
</dbReference>
<evidence type="ECO:0000313" key="5">
    <source>
        <dbReference type="Proteomes" id="UP000013827"/>
    </source>
</evidence>
<dbReference type="STRING" id="2903.R1D8Z5"/>
<dbReference type="GeneID" id="17251633"/>
<dbReference type="KEGG" id="ehx:EMIHUDRAFT_433117"/>
<dbReference type="RefSeq" id="XP_005757718.1">
    <property type="nucleotide sequence ID" value="XM_005757661.1"/>
</dbReference>
<proteinExistence type="predicted"/>
<evidence type="ECO:0000256" key="3">
    <source>
        <dbReference type="PROSITE-ProRule" id="PRU00023"/>
    </source>
</evidence>
<dbReference type="HOGENOM" id="CLU_1648161_0_0_1"/>
<accession>A0A0D3I204</accession>
<protein>
    <recommendedName>
        <fullName evidence="6">Ankyrin repeat protein</fullName>
    </recommendedName>
</protein>
<feature type="repeat" description="ANK" evidence="3">
    <location>
        <begin position="78"/>
        <end position="110"/>
    </location>
</feature>
<dbReference type="PROSITE" id="PS50297">
    <property type="entry name" value="ANK_REP_REGION"/>
    <property type="match status" value="2"/>
</dbReference>
<dbReference type="AlphaFoldDB" id="A0A0D3I204"/>
<evidence type="ECO:0000313" key="4">
    <source>
        <dbReference type="EnsemblProtists" id="EOD05289"/>
    </source>
</evidence>
<dbReference type="PANTHER" id="PTHR24171">
    <property type="entry name" value="ANKYRIN REPEAT DOMAIN-CONTAINING PROTEIN 39-RELATED"/>
    <property type="match status" value="1"/>
</dbReference>
<name>A0A0D3I204_EMIH1</name>
<evidence type="ECO:0000256" key="1">
    <source>
        <dbReference type="ARBA" id="ARBA00022737"/>
    </source>
</evidence>
<reference evidence="5" key="1">
    <citation type="journal article" date="2013" name="Nature">
        <title>Pan genome of the phytoplankton Emiliania underpins its global distribution.</title>
        <authorList>
            <person name="Read B.A."/>
            <person name="Kegel J."/>
            <person name="Klute M.J."/>
            <person name="Kuo A."/>
            <person name="Lefebvre S.C."/>
            <person name="Maumus F."/>
            <person name="Mayer C."/>
            <person name="Miller J."/>
            <person name="Monier A."/>
            <person name="Salamov A."/>
            <person name="Young J."/>
            <person name="Aguilar M."/>
            <person name="Claverie J.M."/>
            <person name="Frickenhaus S."/>
            <person name="Gonzalez K."/>
            <person name="Herman E.K."/>
            <person name="Lin Y.C."/>
            <person name="Napier J."/>
            <person name="Ogata H."/>
            <person name="Sarno A.F."/>
            <person name="Shmutz J."/>
            <person name="Schroeder D."/>
            <person name="de Vargas C."/>
            <person name="Verret F."/>
            <person name="von Dassow P."/>
            <person name="Valentin K."/>
            <person name="Van de Peer Y."/>
            <person name="Wheeler G."/>
            <person name="Dacks J.B."/>
            <person name="Delwiche C.F."/>
            <person name="Dyhrman S.T."/>
            <person name="Glockner G."/>
            <person name="John U."/>
            <person name="Richards T."/>
            <person name="Worden A.Z."/>
            <person name="Zhang X."/>
            <person name="Grigoriev I.V."/>
            <person name="Allen A.E."/>
            <person name="Bidle K."/>
            <person name="Borodovsky M."/>
            <person name="Bowler C."/>
            <person name="Brownlee C."/>
            <person name="Cock J.M."/>
            <person name="Elias M."/>
            <person name="Gladyshev V.N."/>
            <person name="Groth M."/>
            <person name="Guda C."/>
            <person name="Hadaegh A."/>
            <person name="Iglesias-Rodriguez M.D."/>
            <person name="Jenkins J."/>
            <person name="Jones B.M."/>
            <person name="Lawson T."/>
            <person name="Leese F."/>
            <person name="Lindquist E."/>
            <person name="Lobanov A."/>
            <person name="Lomsadze A."/>
            <person name="Malik S.B."/>
            <person name="Marsh M.E."/>
            <person name="Mackinder L."/>
            <person name="Mock T."/>
            <person name="Mueller-Roeber B."/>
            <person name="Pagarete A."/>
            <person name="Parker M."/>
            <person name="Probert I."/>
            <person name="Quesneville H."/>
            <person name="Raines C."/>
            <person name="Rensing S.A."/>
            <person name="Riano-Pachon D.M."/>
            <person name="Richier S."/>
            <person name="Rokitta S."/>
            <person name="Shiraiwa Y."/>
            <person name="Soanes D.M."/>
            <person name="van der Giezen M."/>
            <person name="Wahlund T.M."/>
            <person name="Williams B."/>
            <person name="Wilson W."/>
            <person name="Wolfe G."/>
            <person name="Wurch L.L."/>
        </authorList>
    </citation>
    <scope>NUCLEOTIDE SEQUENCE</scope>
</reference>
<dbReference type="SUPFAM" id="SSF48403">
    <property type="entry name" value="Ankyrin repeat"/>
    <property type="match status" value="1"/>
</dbReference>
<evidence type="ECO:0000256" key="2">
    <source>
        <dbReference type="ARBA" id="ARBA00023043"/>
    </source>
</evidence>
<organism evidence="4 5">
    <name type="scientific">Emiliania huxleyi (strain CCMP1516)</name>
    <dbReference type="NCBI Taxonomy" id="280463"/>
    <lineage>
        <taxon>Eukaryota</taxon>
        <taxon>Haptista</taxon>
        <taxon>Haptophyta</taxon>
        <taxon>Prymnesiophyceae</taxon>
        <taxon>Isochrysidales</taxon>
        <taxon>Noelaerhabdaceae</taxon>
        <taxon>Emiliania</taxon>
    </lineage>
</organism>
<dbReference type="Gene3D" id="1.25.40.20">
    <property type="entry name" value="Ankyrin repeat-containing domain"/>
    <property type="match status" value="2"/>
</dbReference>
<dbReference type="PROSITE" id="PS50088">
    <property type="entry name" value="ANK_REPEAT"/>
    <property type="match status" value="2"/>
</dbReference>
<dbReference type="Pfam" id="PF00023">
    <property type="entry name" value="Ank"/>
    <property type="match status" value="1"/>
</dbReference>
<feature type="repeat" description="ANK" evidence="3">
    <location>
        <begin position="144"/>
        <end position="176"/>
    </location>
</feature>
<dbReference type="SMART" id="SM00248">
    <property type="entry name" value="ANK"/>
    <property type="match status" value="3"/>
</dbReference>
<sequence>MSKREREDAEEQAFFDRVTDFQKRNFKFVQVAAAAVGETNGDMPMPDWPAPDGGWEAEVVRMLEQGYYPNGLVEFQSDKFSPLHHAVVCNHQSMCEILLAHGADVNLSSSFGDYDQTPLHDVQNEAICKLLLDAGAVVNALGASGDSTLMTAAARGDTKVVRMLLAAGADPTIYDTTGTAAAAAHRSGHLSL</sequence>
<keyword evidence="1" id="KW-0677">Repeat</keyword>
<dbReference type="EnsemblProtists" id="EOD05289">
    <property type="protein sequence ID" value="EOD05289"/>
    <property type="gene ID" value="EMIHUDRAFT_433117"/>
</dbReference>
<dbReference type="InterPro" id="IPR002110">
    <property type="entry name" value="Ankyrin_rpt"/>
</dbReference>
<keyword evidence="2 3" id="KW-0040">ANK repeat</keyword>
<reference evidence="4" key="2">
    <citation type="submission" date="2024-10" db="UniProtKB">
        <authorList>
            <consortium name="EnsemblProtists"/>
        </authorList>
    </citation>
    <scope>IDENTIFICATION</scope>
</reference>
<dbReference type="Proteomes" id="UP000013827">
    <property type="component" value="Unassembled WGS sequence"/>
</dbReference>
<keyword evidence="5" id="KW-1185">Reference proteome</keyword>
<dbReference type="PaxDb" id="2903-EOD05289"/>